<dbReference type="AlphaFoldDB" id="A0A1I3W810"/>
<gene>
    <name evidence="2" type="ORF">SAMN05192543_1171</name>
</gene>
<dbReference type="EMBL" id="FOQU01000017">
    <property type="protein sequence ID" value="SFK03550.1"/>
    <property type="molecule type" value="Genomic_DNA"/>
</dbReference>
<proteinExistence type="predicted"/>
<dbReference type="RefSeq" id="WP_091020510.1">
    <property type="nucleotide sequence ID" value="NZ_CP041744.1"/>
</dbReference>
<dbReference type="OrthoDB" id="9110447at2"/>
<name>A0A1I3W810_9BURK</name>
<evidence type="ECO:0000256" key="1">
    <source>
        <dbReference type="SAM" id="Phobius"/>
    </source>
</evidence>
<sequence>MLEAILPWYRRFHALPFLVQRALLCVLFVCSLIVGVKIAPWSTDTAGVFLLIAWVGLVWATGFWYVLRVAWFIARLVIRMNF</sequence>
<keyword evidence="3" id="KW-1185">Reference proteome</keyword>
<protein>
    <submittedName>
        <fullName evidence="2">Uncharacterized protein</fullName>
    </submittedName>
</protein>
<feature type="transmembrane region" description="Helical" evidence="1">
    <location>
        <begin position="48"/>
        <end position="74"/>
    </location>
</feature>
<keyword evidence="1" id="KW-0812">Transmembrane</keyword>
<evidence type="ECO:0000313" key="3">
    <source>
        <dbReference type="Proteomes" id="UP000199548"/>
    </source>
</evidence>
<reference evidence="2 3" key="1">
    <citation type="submission" date="2016-10" db="EMBL/GenBank/DDBJ databases">
        <authorList>
            <person name="de Groot N.N."/>
        </authorList>
    </citation>
    <scope>NUCLEOTIDE SEQUENCE [LARGE SCALE GENOMIC DNA]</scope>
    <source>
        <strain evidence="2 3">LMG 23650</strain>
    </source>
</reference>
<keyword evidence="1" id="KW-0472">Membrane</keyword>
<keyword evidence="1" id="KW-1133">Transmembrane helix</keyword>
<organism evidence="2 3">
    <name type="scientific">Paraburkholderia megapolitana</name>
    <dbReference type="NCBI Taxonomy" id="420953"/>
    <lineage>
        <taxon>Bacteria</taxon>
        <taxon>Pseudomonadati</taxon>
        <taxon>Pseudomonadota</taxon>
        <taxon>Betaproteobacteria</taxon>
        <taxon>Burkholderiales</taxon>
        <taxon>Burkholderiaceae</taxon>
        <taxon>Paraburkholderia</taxon>
    </lineage>
</organism>
<evidence type="ECO:0000313" key="2">
    <source>
        <dbReference type="EMBL" id="SFK03550.1"/>
    </source>
</evidence>
<feature type="transmembrane region" description="Helical" evidence="1">
    <location>
        <begin position="12"/>
        <end position="36"/>
    </location>
</feature>
<accession>A0A1I3W810</accession>
<dbReference type="STRING" id="420953.SAMN05192543_1171"/>
<dbReference type="Proteomes" id="UP000199548">
    <property type="component" value="Unassembled WGS sequence"/>
</dbReference>